<dbReference type="GO" id="GO:0032420">
    <property type="term" value="C:stereocilium"/>
    <property type="evidence" value="ECO:0007669"/>
    <property type="project" value="UniProtKB-SubCell"/>
</dbReference>
<sequence>MMPQKKKRRKKDIDFLALYEEELLNYASEDDEEELEHEYYKAKVYEVVIATGDVRGAGTDANVFITIFGENGLSPKLHLTSKSESAFEKANVDVFRVRTNNVGLIYKIRIEHDNTGLNASWYLDRVIVTDMKRPHLRYYFNCNNWLSKVEGDRQWCRDLLASFNPMDMPRGNKYEVKVCTGDVIGAGTDADVVINIFGEYGDTGERRLENEKDNFERGAEDKFILDAPDLGQLMKINIGHNNKGGSAGWFLSKIVIEDFGNKRKYDFPLNRWLALDEDDGKIQRDILVGGAETTAISYIVTVFTGDVRGAGTKSKIYLVMYGARGNKNSGKIFLEGGVFDRGRTDIFHIELAVLLSPLSRVSIGHGNVGVNRGWYCEKVVILCPFTGIQQTFPCSNWLDEKKVDGLIERQLYEMVSLRKKRLKKFPWSLWVWTTDLKKAGTNSPIFIQIYGQKGRTDEILLNPNNKWFKPGIIEKFRIELPDLGRFYKIRAWHDRRSPGSGWHLERMTLMNTLTKDKYNFNCNRWLDANEDDNEIVREMTAEGPTVRRIMAMARYRVTVCTGELEGAGTDANVYLCLFGDLGDTGERLLYNCRNNTDLFEKGNADEFTIESVTMRKVRRVRIRHDGKGGGSGWFLERVLVREEGQPESDNVEFPCLRWLDKDKDDGQLVRELLPSDSNATLKNFRYHISLKTGDVSGASTDSRVYIKLYGDKSDTIKQILLVSDNNLQDYFERGRVDEFTLETLNIGTISRLVIGHDSTGMHTSWFLGSVQIRVPRQGKQYTFPANRWLDKNQADGRLEVELYPSEVVEIQKLVHYEVEVWTGDVGGAGTTARVYVQIYGEDGKTDVLFLSSRSKVFERASKDTFQLEAADVGEVFKIRLGHTGEGFGPSWFVDTLWLRHLVVREVELTPEEEARKKKEKDRLRQLLKKERLKAKLQRKKKKKKKKGSDEEDEGDEEEESSSEESSSEEEEEEETEEEEEEEEFGPGMQEVIEEYKFEAHRWLARGKEDNELVVELVPAGRPGPEPNTYEVQVITGNVPKAGTDANVYLTIYGEEYGDTGERPLKKSDKSNKFEQGQTDTFTIYAIDLGALTKIRIRHDNSGNRPGWFLDRIDITDMNNEVTYYFPCQRWLAVEEDDGQLSRELLPVDESYVLPLSEDEGAGGGGDNNPLDNLALEQKDKSTTFSVTIKTGDKKNAGTDANVFITLFGTQDNTGMTLLKSSKTNSDKFERDSIEIFTVETLDLGDLWKVRIGHDNTGKAPGWFVDWVEVDAPSLGKCMTFPCGRWLAKNEDDGAIIRDLFHAELQTRLYTPFVPYEIILYTSDVFAAGTDANIFIVIYGCDAVCTQQKYLCTNKREQKLFFERKSASRFIMELEDVGEIIEKIRIGHDNTGINPGWHCSHVDIRRLLPDKDGTETLTFPCDRWLATSEDDKKTIRELVPYDIFTEKYMRDGSLRQVYKEVEEPLDIVLYSVQIFTGNVPGAGTDAKVYITIYGDLGDTGERYLGKSENRTNKFEKGTADTFIIEAADLGVIYKIKLRHDNTKWCADWYVEKVEIWNDTNEDEFLFLCGRWLSLKKEDGRLERLFYEKEYTGDRSSNCSSPADFWEIALSSKMADIDIATVTGPMADYVQEGPVIPYYVSVTTGKHKDAATDSRAFVLLIGEDDERSNRIWLDFPRGKKGFSCGSVEEFYVAGLDVGIIKKIEVLYEMTVWTGDVVGGGTDSNIFMTLYGINGSTEEVQLDKKKARFEREQNDTFIMEILDIAPFTKMRIRIDGLGSRPEWFLERILLKNMNTGDLTMFYYGDWLSQRKGKKTLVCEMCAVIDGEEMMEWTSYTVSVKTSDILGAGTDANVFIIIFGENGDSGTLALKQSANWNKFERNNTDTFNFSDMLSLGHLCKLRVWHDNKGIFPGWHVSYIDVKDNSRDETFRFQCDCWLSRSEGDRQTLRDFACANNEIRDELEETTYEIVIETGNGGETRENVWLILEGRKNRSKEFLVENSSRQRAFRKGTTDTFEFDSVYLGDIASLCVGHLAREDRFIPKRELVWHVKTITITEMEFGNVYFFNCDCLIPLKRKRKYFKVFEVTKTTESFASKVQSLVPVKYEVIVTTGYEPGAGTDANVFVTIFGANGDTGKRELKQKMRNLFERGSTDRFFLETLELGELRKVRVEHDSSGYYSGWLVEKVEVTNTSTGVATIFNCGRWLDKKRGDGLTWRDLFPSV</sequence>
<dbReference type="PANTHER" id="PTHR45901:SF3">
    <property type="entry name" value="LIPOXYGENASE HOMOLOGY DOMAIN-CONTAINING PROTEIN 1"/>
    <property type="match status" value="1"/>
</dbReference>
<comment type="subcellular location">
    <subcellularLocation>
        <location evidence="1">Cell projection</location>
        <location evidence="1">Stereocilium</location>
    </subcellularLocation>
</comment>
<dbReference type="PROSITE" id="PS50095">
    <property type="entry name" value="PLAT"/>
    <property type="match status" value="15"/>
</dbReference>
<evidence type="ECO:0000256" key="5">
    <source>
        <dbReference type="ARBA" id="ARBA00073102"/>
    </source>
</evidence>
<feature type="domain" description="PLAT" evidence="8">
    <location>
        <begin position="1313"/>
        <end position="1438"/>
    </location>
</feature>
<dbReference type="Ensembl" id="ENSPLOT00000026673.1">
    <property type="protein sequence ID" value="ENSPLOP00000024152.1"/>
    <property type="gene ID" value="ENSPLOG00000016139.1"/>
</dbReference>
<evidence type="ECO:0000256" key="1">
    <source>
        <dbReference type="ARBA" id="ARBA00004645"/>
    </source>
</evidence>
<evidence type="ECO:0000259" key="8">
    <source>
        <dbReference type="PROSITE" id="PS50095"/>
    </source>
</evidence>
<feature type="compositionally biased region" description="Basic residues" evidence="7">
    <location>
        <begin position="935"/>
        <end position="946"/>
    </location>
</feature>
<evidence type="ECO:0000256" key="2">
    <source>
        <dbReference type="ARBA" id="ARBA00022737"/>
    </source>
</evidence>
<feature type="domain" description="PLAT" evidence="8">
    <location>
        <begin position="43"/>
        <end position="160"/>
    </location>
</feature>
<accession>A0A8C8XUG5</accession>
<comment type="caution">
    <text evidence="6">Lacks conserved residue(s) required for the propagation of feature annotation.</text>
</comment>
<dbReference type="FunFam" id="2.40.180.10:FF:000006">
    <property type="entry name" value="lipoxygenase homology domain-containing protein 1"/>
    <property type="match status" value="1"/>
</dbReference>
<dbReference type="GeneTree" id="ENSGT00390000018830"/>
<name>A0A8C8XUG5_PANLE</name>
<feature type="domain" description="PLAT" evidence="8">
    <location>
        <begin position="172"/>
        <end position="287"/>
    </location>
</feature>
<feature type="domain" description="PLAT" evidence="8">
    <location>
        <begin position="1830"/>
        <end position="1948"/>
    </location>
</feature>
<evidence type="ECO:0000256" key="4">
    <source>
        <dbReference type="ARBA" id="ARBA00023273"/>
    </source>
</evidence>
<gene>
    <name evidence="9" type="primary">LOXHD1</name>
</gene>
<feature type="domain" description="PLAT" evidence="8">
    <location>
        <begin position="1961"/>
        <end position="2082"/>
    </location>
</feature>
<organism evidence="9 10">
    <name type="scientific">Panthera leo</name>
    <name type="common">Lion</name>
    <dbReference type="NCBI Taxonomy" id="9689"/>
    <lineage>
        <taxon>Eukaryota</taxon>
        <taxon>Metazoa</taxon>
        <taxon>Chordata</taxon>
        <taxon>Craniata</taxon>
        <taxon>Vertebrata</taxon>
        <taxon>Euteleostomi</taxon>
        <taxon>Mammalia</taxon>
        <taxon>Eutheria</taxon>
        <taxon>Laurasiatheria</taxon>
        <taxon>Carnivora</taxon>
        <taxon>Feliformia</taxon>
        <taxon>Felidae</taxon>
        <taxon>Pantherinae</taxon>
        <taxon>Panthera</taxon>
    </lineage>
</organism>
<dbReference type="FunFam" id="2.40.180.10:FF:000005">
    <property type="entry name" value="lipoxygenase homology domain-containing protein 1"/>
    <property type="match status" value="1"/>
</dbReference>
<dbReference type="FunFam" id="2.40.180.10:FF:000007">
    <property type="entry name" value="lipoxygenase homology domain-containing protein 1"/>
    <property type="match status" value="1"/>
</dbReference>
<dbReference type="FunFam" id="2.60.60.20:FF:000009">
    <property type="entry name" value="Lipoxygenase homology domain-containing protein 1"/>
    <property type="match status" value="1"/>
</dbReference>
<dbReference type="FunFam" id="2.40.180.10:FF:000008">
    <property type="entry name" value="lipoxygenase homology domain-containing protein 1"/>
    <property type="match status" value="1"/>
</dbReference>
<reference evidence="9" key="1">
    <citation type="journal article" date="2019" name="bioRxiv">
        <title>Long live the king: chromosome-level assembly of the lion (Panthera leo) using linked-read, Hi-C, and long read data.</title>
        <authorList>
            <person name="Armstrong E.E."/>
            <person name="Taylor R.W."/>
            <person name="Miller D.E."/>
            <person name="Kaelin C."/>
            <person name="Barsh G."/>
            <person name="Hadly E.A."/>
            <person name="Petrov D."/>
        </authorList>
    </citation>
    <scope>NUCLEOTIDE SEQUENCE [LARGE SCALE GENOMIC DNA]</scope>
</reference>
<dbReference type="InterPro" id="IPR001024">
    <property type="entry name" value="PLAT/LH2_dom"/>
</dbReference>
<dbReference type="InterPro" id="IPR052970">
    <property type="entry name" value="Inner_ear_hair_cell_LOXHD"/>
</dbReference>
<dbReference type="FunFam" id="2.60.60.20:FF:000013">
    <property type="entry name" value="lipoxygenase homology domain-containing protein 1"/>
    <property type="match status" value="1"/>
</dbReference>
<feature type="region of interest" description="Disordered" evidence="7">
    <location>
        <begin position="935"/>
        <end position="987"/>
    </location>
</feature>
<keyword evidence="10" id="KW-1185">Reference proteome</keyword>
<dbReference type="GO" id="GO:0007605">
    <property type="term" value="P:sensory perception of sound"/>
    <property type="evidence" value="ECO:0007669"/>
    <property type="project" value="UniProtKB-KW"/>
</dbReference>
<feature type="domain" description="PLAT" evidence="8">
    <location>
        <begin position="1467"/>
        <end position="1585"/>
    </location>
</feature>
<dbReference type="SUPFAM" id="SSF49723">
    <property type="entry name" value="Lipase/lipooxygenase domain (PLAT/LH2 domain)"/>
    <property type="match status" value="16"/>
</dbReference>
<feature type="domain" description="PLAT" evidence="8">
    <location>
        <begin position="2099"/>
        <end position="2215"/>
    </location>
</feature>
<protein>
    <recommendedName>
        <fullName evidence="5">Lipoxygenase homology domain-containing protein 1</fullName>
    </recommendedName>
</protein>
<reference evidence="9" key="2">
    <citation type="submission" date="2025-08" db="UniProtKB">
        <authorList>
            <consortium name="Ensembl"/>
        </authorList>
    </citation>
    <scope>IDENTIFICATION</scope>
</reference>
<evidence type="ECO:0000256" key="3">
    <source>
        <dbReference type="ARBA" id="ARBA00022740"/>
    </source>
</evidence>
<feature type="domain" description="PLAT" evidence="8">
    <location>
        <begin position="814"/>
        <end position="928"/>
    </location>
</feature>
<feature type="domain" description="PLAT" evidence="8">
    <location>
        <begin position="1027"/>
        <end position="1145"/>
    </location>
</feature>
<dbReference type="Gene3D" id="2.60.60.20">
    <property type="entry name" value="PLAT/LH2 domain"/>
    <property type="match status" value="7"/>
</dbReference>
<dbReference type="Gene3D" id="2.40.180.10">
    <property type="entry name" value="Catalase core domain"/>
    <property type="match status" value="9"/>
</dbReference>
<feature type="domain" description="PLAT" evidence="8">
    <location>
        <begin position="684"/>
        <end position="803"/>
    </location>
</feature>
<evidence type="ECO:0000313" key="9">
    <source>
        <dbReference type="Ensembl" id="ENSPLOP00000024152.1"/>
    </source>
</evidence>
<keyword evidence="4" id="KW-0966">Cell projection</keyword>
<evidence type="ECO:0000256" key="7">
    <source>
        <dbReference type="SAM" id="MobiDB-lite"/>
    </source>
</evidence>
<feature type="domain" description="PLAT" evidence="8">
    <location>
        <begin position="296"/>
        <end position="412"/>
    </location>
</feature>
<feature type="domain" description="PLAT" evidence="8">
    <location>
        <begin position="1182"/>
        <end position="1300"/>
    </location>
</feature>
<keyword evidence="3" id="KW-1009">Hearing</keyword>
<evidence type="ECO:0000256" key="6">
    <source>
        <dbReference type="PROSITE-ProRule" id="PRU00152"/>
    </source>
</evidence>
<dbReference type="FunFam" id="2.40.180.10:FF:000010">
    <property type="entry name" value="lipoxygenase homology domain-containing protein 1"/>
    <property type="match status" value="1"/>
</dbReference>
<feature type="compositionally biased region" description="Acidic residues" evidence="7">
    <location>
        <begin position="949"/>
        <end position="984"/>
    </location>
</feature>
<dbReference type="SMART" id="SM00308">
    <property type="entry name" value="LH2"/>
    <property type="match status" value="12"/>
</dbReference>
<feature type="domain" description="PLAT" evidence="8">
    <location>
        <begin position="425"/>
        <end position="540"/>
    </location>
</feature>
<dbReference type="Proteomes" id="UP000694399">
    <property type="component" value="Chromosome D4"/>
</dbReference>
<feature type="domain" description="PLAT" evidence="8">
    <location>
        <begin position="553"/>
        <end position="673"/>
    </location>
</feature>
<dbReference type="PANTHER" id="PTHR45901">
    <property type="entry name" value="PROTEIN CBG12474"/>
    <property type="match status" value="1"/>
</dbReference>
<dbReference type="FunFam" id="2.40.180.10:FF:000004">
    <property type="entry name" value="Lipoxygenase homology domain-containing protein 1"/>
    <property type="match status" value="1"/>
</dbReference>
<reference evidence="9" key="3">
    <citation type="submission" date="2025-09" db="UniProtKB">
        <authorList>
            <consortium name="Ensembl"/>
        </authorList>
    </citation>
    <scope>IDENTIFICATION</scope>
</reference>
<proteinExistence type="predicted"/>
<dbReference type="Pfam" id="PF01477">
    <property type="entry name" value="PLAT"/>
    <property type="match status" value="15"/>
</dbReference>
<dbReference type="InterPro" id="IPR036392">
    <property type="entry name" value="PLAT/LH2_dom_sf"/>
</dbReference>
<feature type="domain" description="PLAT" evidence="8">
    <location>
        <begin position="1703"/>
        <end position="1818"/>
    </location>
</feature>
<dbReference type="FunFam" id="2.40.180.10:FF:000011">
    <property type="entry name" value="Lipoxygenase homology domain-containing protein 1"/>
    <property type="match status" value="1"/>
</dbReference>
<dbReference type="FunFam" id="2.60.60.20:FF:000004">
    <property type="entry name" value="Lipoxygenase homology domain-containing protein 1"/>
    <property type="match status" value="1"/>
</dbReference>
<dbReference type="CDD" id="cd01756">
    <property type="entry name" value="PLAT_repeat"/>
    <property type="match status" value="13"/>
</dbReference>
<keyword evidence="2" id="KW-0677">Repeat</keyword>
<evidence type="ECO:0000313" key="10">
    <source>
        <dbReference type="Proteomes" id="UP000694399"/>
    </source>
</evidence>